<dbReference type="InterPro" id="IPR036852">
    <property type="entry name" value="Peptidase_S8/S53_dom_sf"/>
</dbReference>
<name>A0ABX7Q129_9BACT</name>
<evidence type="ECO:0000256" key="5">
    <source>
        <dbReference type="ARBA" id="ARBA00022825"/>
    </source>
</evidence>
<dbReference type="PRINTS" id="PR00723">
    <property type="entry name" value="SUBTILISIN"/>
</dbReference>
<dbReference type="InterPro" id="IPR022398">
    <property type="entry name" value="Peptidase_S8_His-AS"/>
</dbReference>
<dbReference type="InterPro" id="IPR000209">
    <property type="entry name" value="Peptidase_S8/S53_dom"/>
</dbReference>
<dbReference type="InterPro" id="IPR037045">
    <property type="entry name" value="S8pro/Inhibitor_I9_sf"/>
</dbReference>
<organism evidence="9 10">
    <name type="scientific">Geobacter benzoatilyticus</name>
    <dbReference type="NCBI Taxonomy" id="2815309"/>
    <lineage>
        <taxon>Bacteria</taxon>
        <taxon>Pseudomonadati</taxon>
        <taxon>Thermodesulfobacteriota</taxon>
        <taxon>Desulfuromonadia</taxon>
        <taxon>Geobacterales</taxon>
        <taxon>Geobacteraceae</taxon>
        <taxon>Geobacter</taxon>
    </lineage>
</organism>
<keyword evidence="4 6" id="KW-0378">Hydrolase</keyword>
<dbReference type="PANTHER" id="PTHR43806:SF11">
    <property type="entry name" value="CEREVISIN-RELATED"/>
    <property type="match status" value="1"/>
</dbReference>
<accession>A0ABX7Q129</accession>
<keyword evidence="10" id="KW-1185">Reference proteome</keyword>
<dbReference type="Proteomes" id="UP000663651">
    <property type="component" value="Chromosome"/>
</dbReference>
<dbReference type="SUPFAM" id="SSF49313">
    <property type="entry name" value="Cadherin-like"/>
    <property type="match status" value="1"/>
</dbReference>
<dbReference type="Gene3D" id="2.60.40.10">
    <property type="entry name" value="Immunoglobulins"/>
    <property type="match status" value="1"/>
</dbReference>
<evidence type="ECO:0000256" key="6">
    <source>
        <dbReference type="PROSITE-ProRule" id="PRU01240"/>
    </source>
</evidence>
<sequence length="578" mass="60479">MILLLLATVLPAKAADRKMLVGFREQLNLTTQEKQEKIHRAGGRIKRSHKFVNVIAAQLPENEIKRLKDDPSVAYVEEDVVVRAVEPMQALGTTSQEYLDSWGVSHIGADAVVQAGIKGSGIKVAILDTGIDYNHPDLAANYMGGYNFVYDNDDPFDDSMNAYIPTGHGTHVAGIVGALDNGTGVVGVAPGVSLYALKVLNAGLAGDVSDVIAGIEWAINNKVQIISMSIGSSLFSQALKDACDKAAQAGIILVAAAGNYNNSYIEYPAAFDSVIAVTATRPDDTRPLYNYGPEMELAAPGVSIKSTVPGGGYGYLTGTSQAAPHVAGVAALLLSSGITDDNGNGSVADEVRQRLAATARDLGDTGLDVYFGYGLVDAARAVGVSVPSDSTPPVFTSTPVTTAKEGTAYTYAALATDADGDSITYSLAAAPAGMVIDAAKGIVSWTPTYKQAGSYTVTIRAADGSGLFAEQTYSLTVADAARRVRVIRTGGKLRGDAVVIPLEQGTYTINVTNAGLKRISIKSADGIRPEEPLESFLFHSRTPQVIELDYATDAATSITVTPYGKPGAFADITVSRNS</sequence>
<feature type="domain" description="Dystroglycan-type cadherin-like" evidence="8">
    <location>
        <begin position="393"/>
        <end position="484"/>
    </location>
</feature>
<dbReference type="PANTHER" id="PTHR43806">
    <property type="entry name" value="PEPTIDASE S8"/>
    <property type="match status" value="1"/>
</dbReference>
<feature type="active site" description="Charge relay system" evidence="6">
    <location>
        <position position="320"/>
    </location>
</feature>
<keyword evidence="5 6" id="KW-0720">Serine protease</keyword>
<dbReference type="PROSITE" id="PS51892">
    <property type="entry name" value="SUBTILASE"/>
    <property type="match status" value="1"/>
</dbReference>
<dbReference type="Pfam" id="PF05922">
    <property type="entry name" value="Inhibitor_I9"/>
    <property type="match status" value="1"/>
</dbReference>
<proteinExistence type="inferred from homology"/>
<dbReference type="Pfam" id="PF00082">
    <property type="entry name" value="Peptidase_S8"/>
    <property type="match status" value="1"/>
</dbReference>
<keyword evidence="2 6" id="KW-0645">Protease</keyword>
<evidence type="ECO:0000256" key="3">
    <source>
        <dbReference type="ARBA" id="ARBA00022723"/>
    </source>
</evidence>
<dbReference type="EMBL" id="CP071382">
    <property type="protein sequence ID" value="QSV44628.1"/>
    <property type="molecule type" value="Genomic_DNA"/>
</dbReference>
<dbReference type="InterPro" id="IPR010259">
    <property type="entry name" value="S8pro/Inhibitor_I9"/>
</dbReference>
<evidence type="ECO:0000256" key="2">
    <source>
        <dbReference type="ARBA" id="ARBA00022670"/>
    </source>
</evidence>
<protein>
    <submittedName>
        <fullName evidence="9">S8 family serine peptidase</fullName>
    </submittedName>
</protein>
<dbReference type="SUPFAM" id="SSF54897">
    <property type="entry name" value="Protease propeptides/inhibitors"/>
    <property type="match status" value="1"/>
</dbReference>
<dbReference type="PROSITE" id="PS00138">
    <property type="entry name" value="SUBTILASE_SER"/>
    <property type="match status" value="1"/>
</dbReference>
<keyword evidence="3" id="KW-0479">Metal-binding</keyword>
<dbReference type="InterPro" id="IPR050131">
    <property type="entry name" value="Peptidase_S8_subtilisin-like"/>
</dbReference>
<dbReference type="Gene3D" id="3.30.70.80">
    <property type="entry name" value="Peptidase S8 propeptide/proteinase inhibitor I9"/>
    <property type="match status" value="1"/>
</dbReference>
<dbReference type="InterPro" id="IPR015919">
    <property type="entry name" value="Cadherin-like_sf"/>
</dbReference>
<feature type="active site" description="Charge relay system" evidence="6">
    <location>
        <position position="168"/>
    </location>
</feature>
<evidence type="ECO:0000256" key="1">
    <source>
        <dbReference type="ARBA" id="ARBA00011073"/>
    </source>
</evidence>
<gene>
    <name evidence="9" type="ORF">JZM60_10655</name>
</gene>
<dbReference type="InterPro" id="IPR015500">
    <property type="entry name" value="Peptidase_S8_subtilisin-rel"/>
</dbReference>
<dbReference type="Pfam" id="PF05345">
    <property type="entry name" value="He_PIG"/>
    <property type="match status" value="1"/>
</dbReference>
<dbReference type="InterPro" id="IPR023827">
    <property type="entry name" value="Peptidase_S8_Asp-AS"/>
</dbReference>
<evidence type="ECO:0000259" key="8">
    <source>
        <dbReference type="SMART" id="SM00736"/>
    </source>
</evidence>
<dbReference type="CDD" id="cd07477">
    <property type="entry name" value="Peptidases_S8_Subtilisin_subset"/>
    <property type="match status" value="1"/>
</dbReference>
<evidence type="ECO:0000313" key="9">
    <source>
        <dbReference type="EMBL" id="QSV44628.1"/>
    </source>
</evidence>
<dbReference type="InterPro" id="IPR013783">
    <property type="entry name" value="Ig-like_fold"/>
</dbReference>
<reference evidence="9 10" key="1">
    <citation type="submission" date="2021-03" db="EMBL/GenBank/DDBJ databases">
        <title>Geobacter metallireducens gen. nov. sp. nov., a microorganism capable of coupling the complete oxidation of organic compounds to the reduction of iron and other metals.</title>
        <authorList>
            <person name="Li Y."/>
        </authorList>
    </citation>
    <scope>NUCLEOTIDE SEQUENCE [LARGE SCALE GENOMIC DNA]</scope>
    <source>
        <strain evidence="9 10">Jerry-YX</strain>
    </source>
</reference>
<dbReference type="Gene3D" id="3.40.50.200">
    <property type="entry name" value="Peptidase S8/S53 domain"/>
    <property type="match status" value="1"/>
</dbReference>
<evidence type="ECO:0000256" key="4">
    <source>
        <dbReference type="ARBA" id="ARBA00022801"/>
    </source>
</evidence>
<comment type="similarity">
    <text evidence="1 6 7">Belongs to the peptidase S8 family.</text>
</comment>
<evidence type="ECO:0000256" key="7">
    <source>
        <dbReference type="RuleBase" id="RU003355"/>
    </source>
</evidence>
<dbReference type="SUPFAM" id="SSF52743">
    <property type="entry name" value="Subtilisin-like"/>
    <property type="match status" value="1"/>
</dbReference>
<feature type="active site" description="Charge relay system" evidence="6">
    <location>
        <position position="128"/>
    </location>
</feature>
<evidence type="ECO:0000313" key="10">
    <source>
        <dbReference type="Proteomes" id="UP000663651"/>
    </source>
</evidence>
<dbReference type="PROSITE" id="PS00136">
    <property type="entry name" value="SUBTILASE_ASP"/>
    <property type="match status" value="1"/>
</dbReference>
<dbReference type="PROSITE" id="PS00137">
    <property type="entry name" value="SUBTILASE_HIS"/>
    <property type="match status" value="1"/>
</dbReference>
<dbReference type="InterPro" id="IPR006644">
    <property type="entry name" value="Cadg"/>
</dbReference>
<dbReference type="InterPro" id="IPR023828">
    <property type="entry name" value="Peptidase_S8_Ser-AS"/>
</dbReference>
<dbReference type="SMART" id="SM00736">
    <property type="entry name" value="CADG"/>
    <property type="match status" value="1"/>
</dbReference>
<dbReference type="InterPro" id="IPR034202">
    <property type="entry name" value="Subtilisin_Carlsberg-like"/>
</dbReference>
<dbReference type="RefSeq" id="WP_207162442.1">
    <property type="nucleotide sequence ID" value="NZ_CP071382.1"/>
</dbReference>